<dbReference type="InterPro" id="IPR000996">
    <property type="entry name" value="Clathrin_L-chain"/>
</dbReference>
<dbReference type="FunFam" id="3.40.50.1820:FF:000057">
    <property type="entry name" value="Lipase"/>
    <property type="match status" value="1"/>
</dbReference>
<reference evidence="15" key="2">
    <citation type="submission" date="2015-06" db="UniProtKB">
        <authorList>
            <consortium name="EnsemblMetazoa"/>
        </authorList>
    </citation>
    <scope>IDENTIFICATION</scope>
</reference>
<evidence type="ECO:0000256" key="8">
    <source>
        <dbReference type="ARBA" id="ARBA00023098"/>
    </source>
</evidence>
<evidence type="ECO:0000256" key="5">
    <source>
        <dbReference type="ARBA" id="ARBA00022729"/>
    </source>
</evidence>
<keyword evidence="7" id="KW-0442">Lipid degradation</keyword>
<dbReference type="SUPFAM" id="SSF53474">
    <property type="entry name" value="alpha/beta-Hydrolases"/>
    <property type="match status" value="1"/>
</dbReference>
<comment type="similarity">
    <text evidence="3">Belongs to the clathrin light chain family.</text>
</comment>
<evidence type="ECO:0000256" key="4">
    <source>
        <dbReference type="ARBA" id="ARBA00010701"/>
    </source>
</evidence>
<reference evidence="16" key="1">
    <citation type="submission" date="2011-08" db="EMBL/GenBank/DDBJ databases">
        <authorList>
            <person name="Rombauts S."/>
        </authorList>
    </citation>
    <scope>NUCLEOTIDE SEQUENCE</scope>
    <source>
        <strain evidence="16">London</strain>
    </source>
</reference>
<sequence length="505" mass="57455">MGSNLLKFHLNIIPNFLLSLLLSPSYQNVSSQKLPPPENPTFAREQLLLNPFRTTLNQGLTCGQLIVSRGFKYERHFVTTEDGYILQLYRIINPYAQAARGRNLKPILVLHGAPTSCSSFMINGPGGHIKEWINGNPPHDTSKSLAFALANREFDVWLGNVRGNVYSLNHTRLDPDRDREFWNFSFTEMGLYDIPAMVDYIIQETEKIVYIGYSQATIAMLTLLAKHPEFAIKLDLNINIAPIAFYGNTNGLSAFVPRSILLSRIGLLYSGPLIPFLPFVDAFTSILCTSNVLSSICLEIYNYLFGPDREMVSRDQIKELLSQLDQDSFKNALHAIQSFKYDQIREFDYGPKKNLELYGSTKPPKYPFENVPTYNLVLISGLNDYLAPPVNIQKLRNILQGPALVDYVITWPLWSHADILLGDKAFYYLHSVIIEIIRKYGDNEMVLENAEAEWIAERDAEVKEWEKITKMCDFNPKPNQKGAKDTSRIRSLLVHLKQNPPLESA</sequence>
<evidence type="ECO:0000256" key="2">
    <source>
        <dbReference type="ARBA" id="ARBA00004277"/>
    </source>
</evidence>
<dbReference type="GO" id="GO:0006886">
    <property type="term" value="P:intracellular protein transport"/>
    <property type="evidence" value="ECO:0007669"/>
    <property type="project" value="InterPro"/>
</dbReference>
<keyword evidence="12" id="KW-0968">Cytoplasmic vesicle</keyword>
<dbReference type="GO" id="GO:0016042">
    <property type="term" value="P:lipid catabolic process"/>
    <property type="evidence" value="ECO:0007669"/>
    <property type="project" value="UniProtKB-KW"/>
</dbReference>
<dbReference type="EMBL" id="CAEY01000329">
    <property type="status" value="NOT_ANNOTATED_CDS"/>
    <property type="molecule type" value="Genomic_DNA"/>
</dbReference>
<feature type="signal peptide" evidence="13">
    <location>
        <begin position="1"/>
        <end position="31"/>
    </location>
</feature>
<dbReference type="EnsemblMetazoa" id="tetur17g00580.1">
    <property type="protein sequence ID" value="tetur17g00580.1"/>
    <property type="gene ID" value="tetur17g00580"/>
</dbReference>
<evidence type="ECO:0000256" key="6">
    <source>
        <dbReference type="ARBA" id="ARBA00022801"/>
    </source>
</evidence>
<evidence type="ECO:0000256" key="13">
    <source>
        <dbReference type="SAM" id="SignalP"/>
    </source>
</evidence>
<accession>T1KPI3</accession>
<dbReference type="PANTHER" id="PTHR11005">
    <property type="entry name" value="LYSOSOMAL ACID LIPASE-RELATED"/>
    <property type="match status" value="1"/>
</dbReference>
<dbReference type="GO" id="GO:0016787">
    <property type="term" value="F:hydrolase activity"/>
    <property type="evidence" value="ECO:0007669"/>
    <property type="project" value="UniProtKB-KW"/>
</dbReference>
<evidence type="ECO:0000256" key="7">
    <source>
        <dbReference type="ARBA" id="ARBA00022963"/>
    </source>
</evidence>
<organism evidence="15 16">
    <name type="scientific">Tetranychus urticae</name>
    <name type="common">Two-spotted spider mite</name>
    <dbReference type="NCBI Taxonomy" id="32264"/>
    <lineage>
        <taxon>Eukaryota</taxon>
        <taxon>Metazoa</taxon>
        <taxon>Ecdysozoa</taxon>
        <taxon>Arthropoda</taxon>
        <taxon>Chelicerata</taxon>
        <taxon>Arachnida</taxon>
        <taxon>Acari</taxon>
        <taxon>Acariformes</taxon>
        <taxon>Trombidiformes</taxon>
        <taxon>Prostigmata</taxon>
        <taxon>Eleutherengona</taxon>
        <taxon>Raphignathae</taxon>
        <taxon>Tetranychoidea</taxon>
        <taxon>Tetranychidae</taxon>
        <taxon>Tetranychus</taxon>
    </lineage>
</organism>
<dbReference type="eggNOG" id="KOG2624">
    <property type="taxonomic scope" value="Eukaryota"/>
</dbReference>
<keyword evidence="10" id="KW-0168">Coated pit</keyword>
<comment type="subcellular location">
    <subcellularLocation>
        <location evidence="1">Cytoplasmic vesicle membrane</location>
        <topology evidence="1">Peripheral membrane protein</topology>
        <orientation evidence="1">Cytoplasmic side</orientation>
    </subcellularLocation>
    <subcellularLocation>
        <location evidence="2">Membrane</location>
        <location evidence="2">Coated pit</location>
        <topology evidence="2">Peripheral membrane protein</topology>
        <orientation evidence="2">Cytoplasmic side</orientation>
    </subcellularLocation>
</comment>
<dbReference type="GO" id="GO:0030130">
    <property type="term" value="C:clathrin coat of trans-Golgi network vesicle"/>
    <property type="evidence" value="ECO:0007669"/>
    <property type="project" value="InterPro"/>
</dbReference>
<dbReference type="PROSITE" id="PS00581">
    <property type="entry name" value="CLATHRIN_LIGHT_CHN_2"/>
    <property type="match status" value="1"/>
</dbReference>
<protein>
    <recommendedName>
        <fullName evidence="14">Partial AB-hydrolase lipase domain-containing protein</fullName>
    </recommendedName>
</protein>
<evidence type="ECO:0000256" key="1">
    <source>
        <dbReference type="ARBA" id="ARBA00004180"/>
    </source>
</evidence>
<keyword evidence="16" id="KW-1185">Reference proteome</keyword>
<dbReference type="InterPro" id="IPR029058">
    <property type="entry name" value="AB_hydrolase_fold"/>
</dbReference>
<feature type="chain" id="PRO_5004580964" description="Partial AB-hydrolase lipase domain-containing protein" evidence="13">
    <location>
        <begin position="32"/>
        <end position="505"/>
    </location>
</feature>
<keyword evidence="5 13" id="KW-0732">Signal</keyword>
<dbReference type="GO" id="GO:0005198">
    <property type="term" value="F:structural molecule activity"/>
    <property type="evidence" value="ECO:0007669"/>
    <property type="project" value="InterPro"/>
</dbReference>
<keyword evidence="11" id="KW-0325">Glycoprotein</keyword>
<evidence type="ECO:0000259" key="14">
    <source>
        <dbReference type="Pfam" id="PF04083"/>
    </source>
</evidence>
<feature type="domain" description="Partial AB-hydrolase lipase" evidence="14">
    <location>
        <begin position="64"/>
        <end position="124"/>
    </location>
</feature>
<dbReference type="InterPro" id="IPR006693">
    <property type="entry name" value="AB_hydrolase_lipase"/>
</dbReference>
<comment type="similarity">
    <text evidence="4">Belongs to the AB hydrolase superfamily. Lipase family.</text>
</comment>
<evidence type="ECO:0000256" key="11">
    <source>
        <dbReference type="ARBA" id="ARBA00023180"/>
    </source>
</evidence>
<dbReference type="Pfam" id="PF01086">
    <property type="entry name" value="Clathrin_lg_ch"/>
    <property type="match status" value="1"/>
</dbReference>
<dbReference type="HOGENOM" id="CLU_010974_0_3_1"/>
<dbReference type="AlphaFoldDB" id="T1KPI3"/>
<dbReference type="GO" id="GO:0030132">
    <property type="term" value="C:clathrin coat of coated pit"/>
    <property type="evidence" value="ECO:0007669"/>
    <property type="project" value="InterPro"/>
</dbReference>
<evidence type="ECO:0000313" key="16">
    <source>
        <dbReference type="Proteomes" id="UP000015104"/>
    </source>
</evidence>
<keyword evidence="9" id="KW-0472">Membrane</keyword>
<evidence type="ECO:0000256" key="12">
    <source>
        <dbReference type="ARBA" id="ARBA00023329"/>
    </source>
</evidence>
<dbReference type="Pfam" id="PF04083">
    <property type="entry name" value="Abhydro_lipase"/>
    <property type="match status" value="1"/>
</dbReference>
<evidence type="ECO:0000256" key="10">
    <source>
        <dbReference type="ARBA" id="ARBA00023176"/>
    </source>
</evidence>
<proteinExistence type="inferred from homology"/>
<name>T1KPI3_TETUR</name>
<dbReference type="GO" id="GO:0016192">
    <property type="term" value="P:vesicle-mediated transport"/>
    <property type="evidence" value="ECO:0007669"/>
    <property type="project" value="InterPro"/>
</dbReference>
<evidence type="ECO:0000313" key="15">
    <source>
        <dbReference type="EnsemblMetazoa" id="tetur17g00580.1"/>
    </source>
</evidence>
<dbReference type="Gene3D" id="3.40.50.1820">
    <property type="entry name" value="alpha/beta hydrolase"/>
    <property type="match status" value="1"/>
</dbReference>
<keyword evidence="6" id="KW-0378">Hydrolase</keyword>
<evidence type="ECO:0000256" key="9">
    <source>
        <dbReference type="ARBA" id="ARBA00023136"/>
    </source>
</evidence>
<evidence type="ECO:0000256" key="3">
    <source>
        <dbReference type="ARBA" id="ARBA00005263"/>
    </source>
</evidence>
<keyword evidence="8" id="KW-0443">Lipid metabolism</keyword>
<dbReference type="Proteomes" id="UP000015104">
    <property type="component" value="Unassembled WGS sequence"/>
</dbReference>